<name>A0ABT4YVM6_9VIBR</name>
<keyword evidence="3" id="KW-1185">Reference proteome</keyword>
<protein>
    <recommendedName>
        <fullName evidence="4">MFS transporter</fullName>
    </recommendedName>
</protein>
<dbReference type="EMBL" id="JAQLOI010000003">
    <property type="protein sequence ID" value="MDB1125611.1"/>
    <property type="molecule type" value="Genomic_DNA"/>
</dbReference>
<keyword evidence="1" id="KW-0472">Membrane</keyword>
<gene>
    <name evidence="2" type="ORF">PGX00_18895</name>
</gene>
<proteinExistence type="predicted"/>
<keyword evidence="1" id="KW-1133">Transmembrane helix</keyword>
<comment type="caution">
    <text evidence="2">The sequence shown here is derived from an EMBL/GenBank/DDBJ whole genome shotgun (WGS) entry which is preliminary data.</text>
</comment>
<evidence type="ECO:0000256" key="1">
    <source>
        <dbReference type="SAM" id="Phobius"/>
    </source>
</evidence>
<keyword evidence="1" id="KW-0812">Transmembrane</keyword>
<dbReference type="SUPFAM" id="SSF103473">
    <property type="entry name" value="MFS general substrate transporter"/>
    <property type="match status" value="1"/>
</dbReference>
<reference evidence="2 3" key="1">
    <citation type="submission" date="2023-01" db="EMBL/GenBank/DDBJ databases">
        <title>Vibrio sp. KJ40-1 sp.nov, isolated from marine algae.</title>
        <authorList>
            <person name="Butt M."/>
            <person name="Kim J.M.J."/>
            <person name="Jeon C.O.C."/>
        </authorList>
    </citation>
    <scope>NUCLEOTIDE SEQUENCE [LARGE SCALE GENOMIC DNA]</scope>
    <source>
        <strain evidence="2 3">KJ40-1</strain>
    </source>
</reference>
<evidence type="ECO:0008006" key="4">
    <source>
        <dbReference type="Google" id="ProtNLM"/>
    </source>
</evidence>
<feature type="transmembrane region" description="Helical" evidence="1">
    <location>
        <begin position="177"/>
        <end position="197"/>
    </location>
</feature>
<sequence>MGKSISFIGTYKKLIRNKAYVSLALSSTLIACGFFSFVTCAPFIVSATLGESLTQYGFWFLFVAFGFMAGSFISAQLSAKLSHSSTVIIGHSLSLLGGLMMLVSLAIFEISYENVFITMALFTFGRGLSQPHLQSLSIASVEVNRASASGLLGFIQLLLGALLAQLVGTLVEYIGPIMLPIFLVSYGVSALALYFNYHQKNLSRVQVT</sequence>
<accession>A0ABT4YVM6</accession>
<feature type="transmembrane region" description="Helical" evidence="1">
    <location>
        <begin position="20"/>
        <end position="44"/>
    </location>
</feature>
<dbReference type="Proteomes" id="UP001210678">
    <property type="component" value="Unassembled WGS sequence"/>
</dbReference>
<dbReference type="InterPro" id="IPR036259">
    <property type="entry name" value="MFS_trans_sf"/>
</dbReference>
<evidence type="ECO:0000313" key="3">
    <source>
        <dbReference type="Proteomes" id="UP001210678"/>
    </source>
</evidence>
<dbReference type="PROSITE" id="PS51257">
    <property type="entry name" value="PROKAR_LIPOPROTEIN"/>
    <property type="match status" value="1"/>
</dbReference>
<dbReference type="Gene3D" id="1.20.1720.10">
    <property type="entry name" value="Multidrug resistance protein D"/>
    <property type="match status" value="1"/>
</dbReference>
<feature type="transmembrane region" description="Helical" evidence="1">
    <location>
        <begin position="56"/>
        <end position="75"/>
    </location>
</feature>
<organism evidence="2 3">
    <name type="scientific">Vibrio algarum</name>
    <dbReference type="NCBI Taxonomy" id="3020714"/>
    <lineage>
        <taxon>Bacteria</taxon>
        <taxon>Pseudomonadati</taxon>
        <taxon>Pseudomonadota</taxon>
        <taxon>Gammaproteobacteria</taxon>
        <taxon>Vibrionales</taxon>
        <taxon>Vibrionaceae</taxon>
        <taxon>Vibrio</taxon>
    </lineage>
</organism>
<feature type="transmembrane region" description="Helical" evidence="1">
    <location>
        <begin position="87"/>
        <end position="108"/>
    </location>
</feature>
<evidence type="ECO:0000313" key="2">
    <source>
        <dbReference type="EMBL" id="MDB1125611.1"/>
    </source>
</evidence>
<dbReference type="RefSeq" id="WP_272139486.1">
    <property type="nucleotide sequence ID" value="NZ_JAQLOI010000003.1"/>
</dbReference>